<gene>
    <name evidence="4" type="ORF">D3877_09110</name>
</gene>
<evidence type="ECO:0000256" key="2">
    <source>
        <dbReference type="ARBA" id="ARBA00023315"/>
    </source>
</evidence>
<sequence length="142" mass="15421">MAPGYPPGALSQALPFMMRANPALLRSGRFYAVETAEGALIGCGGWSLERPDAPQDPVDPTLGHVRHFATHPDWVRRGVGAALIERCVADARSGGVRRLECYASLVAQTFYQSQGFRLLAPFDVRVGASIVIPSLRMMRDPL</sequence>
<accession>A0A418W5R0</accession>
<dbReference type="Proteomes" id="UP000283458">
    <property type="component" value="Unassembled WGS sequence"/>
</dbReference>
<dbReference type="InterPro" id="IPR016181">
    <property type="entry name" value="Acyl_CoA_acyltransferase"/>
</dbReference>
<dbReference type="CDD" id="cd04301">
    <property type="entry name" value="NAT_SF"/>
    <property type="match status" value="1"/>
</dbReference>
<protein>
    <submittedName>
        <fullName evidence="4">GNAT family N-acetyltransferase</fullName>
    </submittedName>
</protein>
<evidence type="ECO:0000259" key="3">
    <source>
        <dbReference type="PROSITE" id="PS51186"/>
    </source>
</evidence>
<dbReference type="Gene3D" id="3.40.630.30">
    <property type="match status" value="1"/>
</dbReference>
<dbReference type="OrthoDB" id="118465at2"/>
<evidence type="ECO:0000313" key="4">
    <source>
        <dbReference type="EMBL" id="RJF85268.1"/>
    </source>
</evidence>
<feature type="domain" description="N-acetyltransferase" evidence="3">
    <location>
        <begin position="1"/>
        <end position="142"/>
    </location>
</feature>
<comment type="caution">
    <text evidence="4">The sequence shown here is derived from an EMBL/GenBank/DDBJ whole genome shotgun (WGS) entry which is preliminary data.</text>
</comment>
<keyword evidence="5" id="KW-1185">Reference proteome</keyword>
<dbReference type="InterPro" id="IPR050832">
    <property type="entry name" value="Bact_Acetyltransf"/>
</dbReference>
<evidence type="ECO:0000256" key="1">
    <source>
        <dbReference type="ARBA" id="ARBA00022679"/>
    </source>
</evidence>
<dbReference type="EMBL" id="QYUL01000001">
    <property type="protein sequence ID" value="RJF85268.1"/>
    <property type="molecule type" value="Genomic_DNA"/>
</dbReference>
<dbReference type="PROSITE" id="PS51186">
    <property type="entry name" value="GNAT"/>
    <property type="match status" value="1"/>
</dbReference>
<proteinExistence type="predicted"/>
<name>A0A418W5R0_9PROT</name>
<organism evidence="4 5">
    <name type="scientific">Azospirillum cavernae</name>
    <dbReference type="NCBI Taxonomy" id="2320860"/>
    <lineage>
        <taxon>Bacteria</taxon>
        <taxon>Pseudomonadati</taxon>
        <taxon>Pseudomonadota</taxon>
        <taxon>Alphaproteobacteria</taxon>
        <taxon>Rhodospirillales</taxon>
        <taxon>Azospirillaceae</taxon>
        <taxon>Azospirillum</taxon>
    </lineage>
</organism>
<dbReference type="SUPFAM" id="SSF55729">
    <property type="entry name" value="Acyl-CoA N-acyltransferases (Nat)"/>
    <property type="match status" value="1"/>
</dbReference>
<dbReference type="PANTHER" id="PTHR43877">
    <property type="entry name" value="AMINOALKYLPHOSPHONATE N-ACETYLTRANSFERASE-RELATED-RELATED"/>
    <property type="match status" value="1"/>
</dbReference>
<evidence type="ECO:0000313" key="5">
    <source>
        <dbReference type="Proteomes" id="UP000283458"/>
    </source>
</evidence>
<keyword evidence="2" id="KW-0012">Acyltransferase</keyword>
<keyword evidence="1 4" id="KW-0808">Transferase</keyword>
<dbReference type="Pfam" id="PF13508">
    <property type="entry name" value="Acetyltransf_7"/>
    <property type="match status" value="1"/>
</dbReference>
<dbReference type="GO" id="GO:0016747">
    <property type="term" value="F:acyltransferase activity, transferring groups other than amino-acyl groups"/>
    <property type="evidence" value="ECO:0007669"/>
    <property type="project" value="InterPro"/>
</dbReference>
<reference evidence="4 5" key="1">
    <citation type="submission" date="2018-09" db="EMBL/GenBank/DDBJ databases">
        <authorList>
            <person name="Zhu H."/>
        </authorList>
    </citation>
    <scope>NUCLEOTIDE SEQUENCE [LARGE SCALE GENOMIC DNA]</scope>
    <source>
        <strain evidence="4 5">K2W22B-5</strain>
    </source>
</reference>
<dbReference type="AlphaFoldDB" id="A0A418W5R0"/>
<dbReference type="PANTHER" id="PTHR43877:SF1">
    <property type="entry name" value="ACETYLTRANSFERASE"/>
    <property type="match status" value="1"/>
</dbReference>
<dbReference type="InterPro" id="IPR000182">
    <property type="entry name" value="GNAT_dom"/>
</dbReference>